<feature type="chain" id="PRO_5011721175" evidence="1">
    <location>
        <begin position="26"/>
        <end position="345"/>
    </location>
</feature>
<evidence type="ECO:0000313" key="3">
    <source>
        <dbReference type="Proteomes" id="UP000198762"/>
    </source>
</evidence>
<sequence>MPFKPSLLALCTGTLIAGLSTVAIAQQTPMDTLQNDAPNNWGKWGEDDQVGALNYLGEEQVKNGAGTIKSGKTFTLQIPMTSGSGPVFPGRVPTQHFMATDAGVYMAGKAEPAPGGMKYSDDVAFMYLQGTTHVDGLAHAWYGNQIYGGKGEETSVHGHTHADVGEIGEKGIVGRAVLLDVGRHMGSDDLHRLPTDTCINLEDLEATAEAQGTTINKRDILVIRTGSIARFWEEEPDEEWNAMNEPGLCHSNELLSWLDEMETPMIATDNIAVEKVVQEIDGQTYIIPLHGALMRDMGVVLSEIWWLDDLAADSAEDGQYSFMLVAAPLKVEQGTGSPVNPVAIK</sequence>
<dbReference type="Proteomes" id="UP000198762">
    <property type="component" value="Unassembled WGS sequence"/>
</dbReference>
<dbReference type="PANTHER" id="PTHR34861:SF10">
    <property type="entry name" value="CYCLASE"/>
    <property type="match status" value="1"/>
</dbReference>
<dbReference type="GO" id="GO:0004061">
    <property type="term" value="F:arylformamidase activity"/>
    <property type="evidence" value="ECO:0007669"/>
    <property type="project" value="InterPro"/>
</dbReference>
<dbReference type="SUPFAM" id="SSF102198">
    <property type="entry name" value="Putative cyclase"/>
    <property type="match status" value="1"/>
</dbReference>
<dbReference type="PANTHER" id="PTHR34861">
    <property type="match status" value="1"/>
</dbReference>
<dbReference type="Gene3D" id="3.50.30.50">
    <property type="entry name" value="Putative cyclase"/>
    <property type="match status" value="1"/>
</dbReference>
<dbReference type="OrthoDB" id="7067800at2"/>
<evidence type="ECO:0000313" key="2">
    <source>
        <dbReference type="EMBL" id="SET71473.1"/>
    </source>
</evidence>
<dbReference type="InterPro" id="IPR037175">
    <property type="entry name" value="KFase_sf"/>
</dbReference>
<name>A0A1I0GMW8_9GAMM</name>
<dbReference type="RefSeq" id="WP_091853881.1">
    <property type="nucleotide sequence ID" value="NZ_FOHZ01000019.1"/>
</dbReference>
<proteinExistence type="predicted"/>
<dbReference type="GO" id="GO:0019441">
    <property type="term" value="P:L-tryptophan catabolic process to kynurenine"/>
    <property type="evidence" value="ECO:0007669"/>
    <property type="project" value="InterPro"/>
</dbReference>
<dbReference type="STRING" id="430453.SAMN04487962_11913"/>
<dbReference type="InterPro" id="IPR007325">
    <property type="entry name" value="KFase/CYL"/>
</dbReference>
<keyword evidence="1" id="KW-0732">Signal</keyword>
<protein>
    <submittedName>
        <fullName evidence="2">Kynurenine formamidase</fullName>
    </submittedName>
</protein>
<feature type="signal peptide" evidence="1">
    <location>
        <begin position="1"/>
        <end position="25"/>
    </location>
</feature>
<dbReference type="Pfam" id="PF04199">
    <property type="entry name" value="Cyclase"/>
    <property type="match status" value="1"/>
</dbReference>
<evidence type="ECO:0000256" key="1">
    <source>
        <dbReference type="SAM" id="SignalP"/>
    </source>
</evidence>
<reference evidence="3" key="1">
    <citation type="submission" date="2016-10" db="EMBL/GenBank/DDBJ databases">
        <authorList>
            <person name="Varghese N."/>
            <person name="Submissions S."/>
        </authorList>
    </citation>
    <scope>NUCLEOTIDE SEQUENCE [LARGE SCALE GENOMIC DNA]</scope>
    <source>
        <strain evidence="3">CGMCC 1.6489</strain>
    </source>
</reference>
<organism evidence="2 3">
    <name type="scientific">Marinobacter segnicrescens</name>
    <dbReference type="NCBI Taxonomy" id="430453"/>
    <lineage>
        <taxon>Bacteria</taxon>
        <taxon>Pseudomonadati</taxon>
        <taxon>Pseudomonadota</taxon>
        <taxon>Gammaproteobacteria</taxon>
        <taxon>Pseudomonadales</taxon>
        <taxon>Marinobacteraceae</taxon>
        <taxon>Marinobacter</taxon>
    </lineage>
</organism>
<keyword evidence="3" id="KW-1185">Reference proteome</keyword>
<accession>A0A1I0GMW8</accession>
<dbReference type="EMBL" id="FOHZ01000019">
    <property type="protein sequence ID" value="SET71473.1"/>
    <property type="molecule type" value="Genomic_DNA"/>
</dbReference>
<gene>
    <name evidence="2" type="ORF">SAMN04487962_11913</name>
</gene>
<dbReference type="AlphaFoldDB" id="A0A1I0GMW8"/>